<sequence>MDKLKTIRKQRKACQDFNASQIEVQEPLPIERMTEIRKLFTKETDKPKVYSRQQVSKLRKPVSCYIPLEYRKRLVYAARNEKLFTYDDLEKIFEFAKDDLADEVHQYYHEMVDDRVQQQQQVNDQVVKKIQTSQNKVESYIM</sequence>
<proteinExistence type="predicted"/>
<evidence type="ECO:0000313" key="1">
    <source>
        <dbReference type="EMBL" id="CAL5986164.1"/>
    </source>
</evidence>
<organism evidence="1 2">
    <name type="scientific">Hexamita inflata</name>
    <dbReference type="NCBI Taxonomy" id="28002"/>
    <lineage>
        <taxon>Eukaryota</taxon>
        <taxon>Metamonada</taxon>
        <taxon>Diplomonadida</taxon>
        <taxon>Hexamitidae</taxon>
        <taxon>Hexamitinae</taxon>
        <taxon>Hexamita</taxon>
    </lineage>
</organism>
<gene>
    <name evidence="1" type="ORF">HINF_LOCUS9287</name>
</gene>
<evidence type="ECO:0000313" key="2">
    <source>
        <dbReference type="Proteomes" id="UP001642409"/>
    </source>
</evidence>
<dbReference type="Proteomes" id="UP001642409">
    <property type="component" value="Unassembled WGS sequence"/>
</dbReference>
<reference evidence="1 2" key="1">
    <citation type="submission" date="2024-07" db="EMBL/GenBank/DDBJ databases">
        <authorList>
            <person name="Akdeniz Z."/>
        </authorList>
    </citation>
    <scope>NUCLEOTIDE SEQUENCE [LARGE SCALE GENOMIC DNA]</scope>
</reference>
<accession>A0ABP1H4V8</accession>
<dbReference type="EMBL" id="CAXDID020000019">
    <property type="protein sequence ID" value="CAL5986164.1"/>
    <property type="molecule type" value="Genomic_DNA"/>
</dbReference>
<protein>
    <submittedName>
        <fullName evidence="1">Hypothetical_protein</fullName>
    </submittedName>
</protein>
<name>A0ABP1H4V8_9EUKA</name>
<keyword evidence="2" id="KW-1185">Reference proteome</keyword>
<comment type="caution">
    <text evidence="1">The sequence shown here is derived from an EMBL/GenBank/DDBJ whole genome shotgun (WGS) entry which is preliminary data.</text>
</comment>